<dbReference type="Gene3D" id="3.90.70.130">
    <property type="match status" value="1"/>
</dbReference>
<dbReference type="Proteomes" id="UP000311919">
    <property type="component" value="Unassembled WGS sequence"/>
</dbReference>
<evidence type="ECO:0000256" key="1">
    <source>
        <dbReference type="ARBA" id="ARBA00008552"/>
    </source>
</evidence>
<reference evidence="4 5" key="1">
    <citation type="submission" date="2019-03" db="EMBL/GenBank/DDBJ databases">
        <title>An improved genome assembly of the fluke Schistosoma japonicum.</title>
        <authorList>
            <person name="Hu W."/>
            <person name="Luo F."/>
            <person name="Yin M."/>
            <person name="Mo X."/>
            <person name="Sun C."/>
            <person name="Wu Q."/>
            <person name="Zhu B."/>
            <person name="Xiang M."/>
            <person name="Wang J."/>
            <person name="Wang Y."/>
            <person name="Zhang T."/>
            <person name="Xu B."/>
            <person name="Zheng H."/>
            <person name="Feng Z."/>
        </authorList>
    </citation>
    <scope>NUCLEOTIDE SEQUENCE [LARGE SCALE GENOMIC DNA]</scope>
    <source>
        <strain evidence="4">HuSjv2</strain>
        <tissue evidence="4">Worms</tissue>
    </source>
</reference>
<comment type="similarity">
    <text evidence="1">Belongs to the peptidase C78 family.</text>
</comment>
<dbReference type="PANTHER" id="PTHR48153">
    <property type="entry name" value="UFM1-SPECIFIC PROTEASE 2"/>
    <property type="match status" value="1"/>
</dbReference>
<keyword evidence="2" id="KW-0378">Hydrolase</keyword>
<evidence type="ECO:0000256" key="2">
    <source>
        <dbReference type="ARBA" id="ARBA00022801"/>
    </source>
</evidence>
<evidence type="ECO:0000313" key="4">
    <source>
        <dbReference type="EMBL" id="TNN05231.1"/>
    </source>
</evidence>
<feature type="non-terminal residue" evidence="4">
    <location>
        <position position="625"/>
    </location>
</feature>
<dbReference type="GO" id="GO:0006508">
    <property type="term" value="P:proteolysis"/>
    <property type="evidence" value="ECO:0007669"/>
    <property type="project" value="UniProtKB-KW"/>
</dbReference>
<dbReference type="GO" id="GO:0071567">
    <property type="term" value="F:deUFMylase activity"/>
    <property type="evidence" value="ECO:0007669"/>
    <property type="project" value="UniProtKB-ARBA"/>
</dbReference>
<dbReference type="InterPro" id="IPR012462">
    <property type="entry name" value="UFSP1/2_DUB_cat"/>
</dbReference>
<comment type="caution">
    <text evidence="4">The sequence shown here is derived from an EMBL/GenBank/DDBJ whole genome shotgun (WGS) entry which is preliminary data.</text>
</comment>
<accession>A0A4Z2CLZ2</accession>
<evidence type="ECO:0000259" key="3">
    <source>
        <dbReference type="Pfam" id="PF07910"/>
    </source>
</evidence>
<feature type="domain" description="UFSP1/2/DUB catalytic" evidence="3">
    <location>
        <begin position="161"/>
        <end position="239"/>
    </location>
</feature>
<evidence type="ECO:0000313" key="5">
    <source>
        <dbReference type="Proteomes" id="UP000311919"/>
    </source>
</evidence>
<dbReference type="EMBL" id="SKCS01000566">
    <property type="protein sequence ID" value="TNN05231.1"/>
    <property type="molecule type" value="Genomic_DNA"/>
</dbReference>
<protein>
    <submittedName>
        <fullName evidence="4">Ufm1-specific protease 2</fullName>
    </submittedName>
</protein>
<dbReference type="STRING" id="6182.A0A4Z2CLZ2"/>
<dbReference type="OrthoDB" id="10514346at2759"/>
<sequence>MMWRPHLSLDINSSKHTPTLQLSHQPSVGYFHHIPIDLVCDLKDDELIHSALCTKLSSFLDSYHRALLFLWRELQFPPKKLVSYHYVVKSSMYSLRLPRRIKESREGIWRKSLDSHWILHFSDVAKPCIQVPTIVNWLGPSSELLVCPHEVVKQPPNVGPTYIVTGRYTYKHYLQDGVDDRNWGCAYRSLQTLISWLMWQGEITPGPLPSLRDIQASIVRFGDKPKSFIGSCQWIGSLEDRHSQMSDPTYWTPPDSPEFSGSGDVFPKDLDADILAGIDFDGRQAVPALGLYCDSKDPIEFLSNFETKSSTFYWIEPQQILYLLRSRLVLLKNFTSEYMHDSAALRNDVSSLLLLLYSSIVKKDFERHLIIQLVGCIRSVLSFLGPFASFRKKINENLFHVHLEIWTTVLKIFSFLCDKSEKGFIEYVMLLNETLGLKPQSSLNACGYFMDIVLENLILYSGLNNNRICSCDAHLWIVIISLIEKTQKNWFKFFHGKMIKLSTHQKADLFEFNNLECIRPDFKSYFQSSSLDICHQSLTLWSLYWNVLAYTAPIHRLYADYINQSESDTYKNRNVSYICLTNLLRRSNRRNKLGSIRTWWLLFKIRLNTGFDISNFISGSCTPST</sequence>
<organism evidence="4 5">
    <name type="scientific">Schistosoma japonicum</name>
    <name type="common">Blood fluke</name>
    <dbReference type="NCBI Taxonomy" id="6182"/>
    <lineage>
        <taxon>Eukaryota</taxon>
        <taxon>Metazoa</taxon>
        <taxon>Spiralia</taxon>
        <taxon>Lophotrochozoa</taxon>
        <taxon>Platyhelminthes</taxon>
        <taxon>Trematoda</taxon>
        <taxon>Digenea</taxon>
        <taxon>Strigeidida</taxon>
        <taxon>Schistosomatoidea</taxon>
        <taxon>Schistosomatidae</taxon>
        <taxon>Schistosoma</taxon>
    </lineage>
</organism>
<name>A0A4Z2CLZ2_SCHJA</name>
<proteinExistence type="inferred from homology"/>
<keyword evidence="5" id="KW-1185">Reference proteome</keyword>
<gene>
    <name evidence="4" type="ORF">EWB00_009514</name>
</gene>
<dbReference type="Pfam" id="PF07910">
    <property type="entry name" value="Peptidase_C78"/>
    <property type="match status" value="1"/>
</dbReference>
<dbReference type="AlphaFoldDB" id="A0A4Z2CLZ2"/>
<dbReference type="PANTHER" id="PTHR48153:SF3">
    <property type="entry name" value="INACTIVE UFM1-SPECIFIC PROTEASE 1"/>
    <property type="match status" value="1"/>
</dbReference>
<keyword evidence="4" id="KW-0645">Protease</keyword>